<evidence type="ECO:0000259" key="2">
    <source>
        <dbReference type="Pfam" id="PF24864"/>
    </source>
</evidence>
<protein>
    <recommendedName>
        <fullName evidence="2">DUF7730 domain-containing protein</fullName>
    </recommendedName>
</protein>
<dbReference type="EMBL" id="JAWRVI010000247">
    <property type="protein sequence ID" value="KAK4070033.1"/>
    <property type="molecule type" value="Genomic_DNA"/>
</dbReference>
<dbReference type="Pfam" id="PF24864">
    <property type="entry name" value="DUF7730"/>
    <property type="match status" value="1"/>
</dbReference>
<accession>A0ABR0BDQ9</accession>
<dbReference type="Proteomes" id="UP001287286">
    <property type="component" value="Unassembled WGS sequence"/>
</dbReference>
<comment type="caution">
    <text evidence="3">The sequence shown here is derived from an EMBL/GenBank/DDBJ whole genome shotgun (WGS) entry which is preliminary data.</text>
</comment>
<name>A0ABR0BDQ9_PURLI</name>
<evidence type="ECO:0000313" key="3">
    <source>
        <dbReference type="EMBL" id="KAK4070033.1"/>
    </source>
</evidence>
<dbReference type="InterPro" id="IPR056632">
    <property type="entry name" value="DUF7730"/>
</dbReference>
<feature type="domain" description="DUF7730" evidence="2">
    <location>
        <begin position="10"/>
        <end position="126"/>
    </location>
</feature>
<evidence type="ECO:0000313" key="4">
    <source>
        <dbReference type="Proteomes" id="UP001287286"/>
    </source>
</evidence>
<evidence type="ECO:0000256" key="1">
    <source>
        <dbReference type="SAM" id="MobiDB-lite"/>
    </source>
</evidence>
<keyword evidence="4" id="KW-1185">Reference proteome</keyword>
<sequence length="324" mass="36396">MAPDDNPNRLMKLPFEVRLMIYGLLVPPKTALYCTGGARDFHWNIRDDDDTETLWSSAPIREKGLRAMLSLGKTSRSMRDECLRTLYRHIMFHFDHPSKIHRILPTHDRSVFLQNFRCVHVSCNVYTEENLALVLQLAQANPCGVHLCGMGSITDRMTQTTRKPSRRTTLKAWLLGASRSLSDGAASTCVEGREPELLELVVRRSAGNPADEPARPRCLKACTVDSDDHNCSTVRFIAPRWHNYCRIRRVTSRRKLEAVGEQAPVPLDECERTGRLMNFLEAPGTAVDGEQSPPGSDNDTAEQWPDVEIVMRGTDVAVLGKSEA</sequence>
<gene>
    <name evidence="3" type="ORF">Purlil1_13568</name>
</gene>
<organism evidence="3 4">
    <name type="scientific">Purpureocillium lilacinum</name>
    <name type="common">Paecilomyces lilacinus</name>
    <dbReference type="NCBI Taxonomy" id="33203"/>
    <lineage>
        <taxon>Eukaryota</taxon>
        <taxon>Fungi</taxon>
        <taxon>Dikarya</taxon>
        <taxon>Ascomycota</taxon>
        <taxon>Pezizomycotina</taxon>
        <taxon>Sordariomycetes</taxon>
        <taxon>Hypocreomycetidae</taxon>
        <taxon>Hypocreales</taxon>
        <taxon>Ophiocordycipitaceae</taxon>
        <taxon>Purpureocillium</taxon>
    </lineage>
</organism>
<reference evidence="3 4" key="1">
    <citation type="journal article" date="2024" name="Microbiol. Resour. Announc.">
        <title>Genome annotations for the ascomycete fungi Trichoderma harzianum, Trichoderma aggressivum, and Purpureocillium lilacinum.</title>
        <authorList>
            <person name="Beijen E.P.W."/>
            <person name="Ohm R.A."/>
        </authorList>
    </citation>
    <scope>NUCLEOTIDE SEQUENCE [LARGE SCALE GENOMIC DNA]</scope>
    <source>
        <strain evidence="3 4">CBS 150709</strain>
    </source>
</reference>
<feature type="region of interest" description="Disordered" evidence="1">
    <location>
        <begin position="284"/>
        <end position="306"/>
    </location>
</feature>
<proteinExistence type="predicted"/>